<proteinExistence type="predicted"/>
<name>A0A1R1X4Y2_9FUNG</name>
<reference evidence="1 2" key="1">
    <citation type="submission" date="2017-01" db="EMBL/GenBank/DDBJ databases">
        <authorList>
            <person name="Mah S.A."/>
            <person name="Swanson W.J."/>
            <person name="Moy G.W."/>
            <person name="Vacquier V.D."/>
        </authorList>
    </citation>
    <scope>NUCLEOTIDE SEQUENCE [LARGE SCALE GENOMIC DNA]</scope>
    <source>
        <strain evidence="1 2">GSMNP</strain>
    </source>
</reference>
<dbReference type="Proteomes" id="UP000187283">
    <property type="component" value="Unassembled WGS sequence"/>
</dbReference>
<comment type="caution">
    <text evidence="1">The sequence shown here is derived from an EMBL/GenBank/DDBJ whole genome shotgun (WGS) entry which is preliminary data.</text>
</comment>
<accession>A0A1R1X4Y2</accession>
<dbReference type="EMBL" id="LSSN01005350">
    <property type="protein sequence ID" value="OMJ09674.1"/>
    <property type="molecule type" value="Genomic_DNA"/>
</dbReference>
<feature type="non-terminal residue" evidence="1">
    <location>
        <position position="55"/>
    </location>
</feature>
<protein>
    <recommendedName>
        <fullName evidence="3">Myosin motor domain-containing protein</fullName>
    </recommendedName>
</protein>
<organism evidence="1 2">
    <name type="scientific">Smittium culicis</name>
    <dbReference type="NCBI Taxonomy" id="133412"/>
    <lineage>
        <taxon>Eukaryota</taxon>
        <taxon>Fungi</taxon>
        <taxon>Fungi incertae sedis</taxon>
        <taxon>Zoopagomycota</taxon>
        <taxon>Kickxellomycotina</taxon>
        <taxon>Harpellomycetes</taxon>
        <taxon>Harpellales</taxon>
        <taxon>Legeriomycetaceae</taxon>
        <taxon>Smittium</taxon>
    </lineage>
</organism>
<gene>
    <name evidence="1" type="ORF">AYI70_g10793</name>
</gene>
<evidence type="ECO:0000313" key="2">
    <source>
        <dbReference type="Proteomes" id="UP000187283"/>
    </source>
</evidence>
<evidence type="ECO:0008006" key="3">
    <source>
        <dbReference type="Google" id="ProtNLM"/>
    </source>
</evidence>
<evidence type="ECO:0000313" key="1">
    <source>
        <dbReference type="EMBL" id="OMJ09674.1"/>
    </source>
</evidence>
<dbReference type="AlphaFoldDB" id="A0A1R1X4Y2"/>
<keyword evidence="2" id="KW-1185">Reference proteome</keyword>
<sequence length="55" mass="5973">MMKGSKNDNSDLCKSNKAGAASDDDVIKAITDRYESNNPTIYTEIGPRILLSVNP</sequence>